<dbReference type="AlphaFoldDB" id="A0AAU9XCY5"/>
<evidence type="ECO:0000313" key="1">
    <source>
        <dbReference type="EMBL" id="CAH3144566.1"/>
    </source>
</evidence>
<organism evidence="1 2">
    <name type="scientific">Pocillopora meandrina</name>
    <dbReference type="NCBI Taxonomy" id="46732"/>
    <lineage>
        <taxon>Eukaryota</taxon>
        <taxon>Metazoa</taxon>
        <taxon>Cnidaria</taxon>
        <taxon>Anthozoa</taxon>
        <taxon>Hexacorallia</taxon>
        <taxon>Scleractinia</taxon>
        <taxon>Astrocoeniina</taxon>
        <taxon>Pocilloporidae</taxon>
        <taxon>Pocillopora</taxon>
    </lineage>
</organism>
<dbReference type="Proteomes" id="UP001159428">
    <property type="component" value="Unassembled WGS sequence"/>
</dbReference>
<dbReference type="EMBL" id="CALNXJ010000039">
    <property type="protein sequence ID" value="CAH3144566.1"/>
    <property type="molecule type" value="Genomic_DNA"/>
</dbReference>
<name>A0AAU9XCY5_9CNID</name>
<protein>
    <submittedName>
        <fullName evidence="1">Uncharacterized protein</fullName>
    </submittedName>
</protein>
<evidence type="ECO:0000313" key="2">
    <source>
        <dbReference type="Proteomes" id="UP001159428"/>
    </source>
</evidence>
<proteinExistence type="predicted"/>
<reference evidence="1 2" key="1">
    <citation type="submission" date="2022-05" db="EMBL/GenBank/DDBJ databases">
        <authorList>
            <consortium name="Genoscope - CEA"/>
            <person name="William W."/>
        </authorList>
    </citation>
    <scope>NUCLEOTIDE SEQUENCE [LARGE SCALE GENOMIC DNA]</scope>
</reference>
<sequence length="202" mass="22251">MAELSGVVRAINDLVVRIERLNDPSEIGSVVLRLDYITRMLVNLDVADDIVNTMSCLHETVLAIEADSSSPVGQGYRTQLNRAGLNLRNKSRARSMSRFQLTLTILLLIAAHGFDRCMRTWTKDKDGVTEVFSSCAKQSLCEQAKERCEDNDQKCAAAQACYMQNCARQETCDSETDTEAASKMSRLLLTLAVLVSVAAPGE</sequence>
<comment type="caution">
    <text evidence="1">The sequence shown here is derived from an EMBL/GenBank/DDBJ whole genome shotgun (WGS) entry which is preliminary data.</text>
</comment>
<accession>A0AAU9XCY5</accession>
<gene>
    <name evidence="1" type="ORF">PMEA_00021114</name>
</gene>
<keyword evidence="2" id="KW-1185">Reference proteome</keyword>